<dbReference type="UniPathway" id="UPA00143"/>
<dbReference type="Gene3D" id="1.10.8.10">
    <property type="entry name" value="DNA helicase RuvA subunit, C-terminal domain"/>
    <property type="match status" value="2"/>
</dbReference>
<dbReference type="InterPro" id="IPR052476">
    <property type="entry name" value="UBAC1"/>
</dbReference>
<dbReference type="InterPro" id="IPR029071">
    <property type="entry name" value="Ubiquitin-like_domsf"/>
</dbReference>
<dbReference type="CDD" id="cd14304">
    <property type="entry name" value="UBA2_KPC2"/>
    <property type="match status" value="1"/>
</dbReference>
<dbReference type="InterPro" id="IPR057650">
    <property type="entry name" value="UBL_UBAC1"/>
</dbReference>
<evidence type="ECO:0000313" key="11">
    <source>
        <dbReference type="Proteomes" id="UP000580691"/>
    </source>
</evidence>
<dbReference type="PROSITE" id="PS50030">
    <property type="entry name" value="UBA"/>
    <property type="match status" value="2"/>
</dbReference>
<sequence>MEGAEWLEEVPEDTTVEKLKERCLKHCVPGSLEDPKTVTHHKLIHATSEKVLTDTKTVLEENIQDRDVLLLVKKRAPTLLPKMADVVAEEKRKQEQKAPDKDAILKATANLPARSVDRTVTHHSMRDFQTELRKILVSLIEVAQKLLALNPDAVELFKKANAMLDEDEEDRVDEIALRQLTEMGFPESRAVKALRLNHMSVTQAMEWLIEHADDPSVDAPLPGQAPAEAPAEGAASSAEAAAGPSSEEGGEEAKDELTEIFKKIRRKREFRPDPRAVIALMEMGFDEKEVVDALRVNNNQQNAACEWLLGDRKPSPEDLDKGIDTNSPLFQAILENPVVQLGLTNPKTLLAFEDMLENPLNSTQWMNDPETGPVMLQISRIFQTLNRT</sequence>
<dbReference type="GO" id="GO:0005737">
    <property type="term" value="C:cytoplasm"/>
    <property type="evidence" value="ECO:0007669"/>
    <property type="project" value="UniProtKB-SubCell"/>
</dbReference>
<dbReference type="Pfam" id="PF23326">
    <property type="entry name" value="UBL_UBAC1"/>
    <property type="match status" value="1"/>
</dbReference>
<dbReference type="AlphaFoldDB" id="A0A7K4UEN0"/>
<evidence type="ECO:0000256" key="4">
    <source>
        <dbReference type="ARBA" id="ARBA00022490"/>
    </source>
</evidence>
<feature type="non-terminal residue" evidence="10">
    <location>
        <position position="1"/>
    </location>
</feature>
<comment type="pathway">
    <text evidence="2">Protein modification; protein ubiquitination.</text>
</comment>
<feature type="compositionally biased region" description="Low complexity" evidence="8">
    <location>
        <begin position="225"/>
        <end position="247"/>
    </location>
</feature>
<dbReference type="InterPro" id="IPR009060">
    <property type="entry name" value="UBA-like_sf"/>
</dbReference>
<feature type="domain" description="UBA" evidence="9">
    <location>
        <begin position="165"/>
        <end position="211"/>
    </location>
</feature>
<evidence type="ECO:0000259" key="9">
    <source>
        <dbReference type="PROSITE" id="PS50030"/>
    </source>
</evidence>
<dbReference type="Pfam" id="PF22562">
    <property type="entry name" value="UBA_7"/>
    <property type="match status" value="2"/>
</dbReference>
<feature type="domain" description="UBA" evidence="9">
    <location>
        <begin position="271"/>
        <end position="311"/>
    </location>
</feature>
<evidence type="ECO:0000256" key="5">
    <source>
        <dbReference type="ARBA" id="ARBA00022737"/>
    </source>
</evidence>
<dbReference type="GO" id="GO:0016567">
    <property type="term" value="P:protein ubiquitination"/>
    <property type="evidence" value="ECO:0007669"/>
    <property type="project" value="UniProtKB-UniPathway"/>
</dbReference>
<dbReference type="FunFam" id="1.10.260.100:FF:000006">
    <property type="entry name" value="Ubiquitin-associated domain-containing protein 1"/>
    <property type="match status" value="1"/>
</dbReference>
<dbReference type="InterPro" id="IPR041926">
    <property type="entry name" value="UBA1_UBAC1"/>
</dbReference>
<dbReference type="SMART" id="SM00727">
    <property type="entry name" value="STI1"/>
    <property type="match status" value="1"/>
</dbReference>
<dbReference type="PANTHER" id="PTHR46738">
    <property type="entry name" value="UBIQUITIN-ASSOCIATED DOMAIN-CONTAINING PROTEIN 1"/>
    <property type="match status" value="1"/>
</dbReference>
<evidence type="ECO:0000256" key="7">
    <source>
        <dbReference type="ARBA" id="ARBA00029825"/>
    </source>
</evidence>
<dbReference type="EMBL" id="VXBN01012466">
    <property type="protein sequence ID" value="NWR08726.1"/>
    <property type="molecule type" value="Genomic_DNA"/>
</dbReference>
<keyword evidence="4" id="KW-0963">Cytoplasm</keyword>
<keyword evidence="6" id="KW-0833">Ubl conjugation pathway</keyword>
<proteinExistence type="predicted"/>
<dbReference type="CDD" id="cd14303">
    <property type="entry name" value="UBA1_KPC2"/>
    <property type="match status" value="1"/>
</dbReference>
<dbReference type="PANTHER" id="PTHR46738:SF1">
    <property type="entry name" value="UBIQUITIN-ASSOCIATED DOMAIN-CONTAINING PROTEIN 1"/>
    <property type="match status" value="1"/>
</dbReference>
<comment type="subcellular location">
    <subcellularLocation>
        <location evidence="1">Cytoplasm</location>
    </subcellularLocation>
</comment>
<name>A0A7K4UEN0_9SYLV</name>
<dbReference type="InterPro" id="IPR015940">
    <property type="entry name" value="UBA"/>
</dbReference>
<protein>
    <recommendedName>
        <fullName evidence="3">Ubiquitin-associated domain-containing protein 1</fullName>
    </recommendedName>
    <alternativeName>
        <fullName evidence="7">Kip1 ubiquitination-promoting complex protein 2</fullName>
    </alternativeName>
</protein>
<accession>A0A7K4UEN0</accession>
<comment type="caution">
    <text evidence="10">The sequence shown here is derived from an EMBL/GenBank/DDBJ whole genome shotgun (WGS) entry which is preliminary data.</text>
</comment>
<dbReference type="GO" id="GO:0000151">
    <property type="term" value="C:ubiquitin ligase complex"/>
    <property type="evidence" value="ECO:0007669"/>
    <property type="project" value="TreeGrafter"/>
</dbReference>
<feature type="region of interest" description="Disordered" evidence="8">
    <location>
        <begin position="214"/>
        <end position="254"/>
    </location>
</feature>
<reference evidence="10 11" key="1">
    <citation type="submission" date="2019-09" db="EMBL/GenBank/DDBJ databases">
        <title>Bird 10,000 Genomes (B10K) Project - Family phase.</title>
        <authorList>
            <person name="Zhang G."/>
        </authorList>
    </citation>
    <scope>NUCLEOTIDE SEQUENCE [LARGE SCALE GENOMIC DNA]</scope>
    <source>
        <strain evidence="10">B10K-DU-002-08</strain>
        <tissue evidence="10">Muscle</tissue>
    </source>
</reference>
<gene>
    <name evidence="10" type="primary">Ubac1</name>
    <name evidence="10" type="ORF">SINWEB_R03944</name>
</gene>
<evidence type="ECO:0000256" key="1">
    <source>
        <dbReference type="ARBA" id="ARBA00004496"/>
    </source>
</evidence>
<dbReference type="Gene3D" id="1.10.260.100">
    <property type="match status" value="1"/>
</dbReference>
<evidence type="ECO:0000313" key="10">
    <source>
        <dbReference type="EMBL" id="NWR08726.1"/>
    </source>
</evidence>
<evidence type="ECO:0000256" key="2">
    <source>
        <dbReference type="ARBA" id="ARBA00004906"/>
    </source>
</evidence>
<evidence type="ECO:0000256" key="3">
    <source>
        <dbReference type="ARBA" id="ARBA00014196"/>
    </source>
</evidence>
<feature type="non-terminal residue" evidence="10">
    <location>
        <position position="388"/>
    </location>
</feature>
<keyword evidence="5" id="KW-0677">Repeat</keyword>
<dbReference type="Proteomes" id="UP000580691">
    <property type="component" value="Unassembled WGS sequence"/>
</dbReference>
<dbReference type="SMART" id="SM00165">
    <property type="entry name" value="UBA"/>
    <property type="match status" value="2"/>
</dbReference>
<dbReference type="InterPro" id="IPR041927">
    <property type="entry name" value="UBA2_UBAC1"/>
</dbReference>
<keyword evidence="11" id="KW-1185">Reference proteome</keyword>
<evidence type="ECO:0000256" key="6">
    <source>
        <dbReference type="ARBA" id="ARBA00022786"/>
    </source>
</evidence>
<dbReference type="InterPro" id="IPR006636">
    <property type="entry name" value="STI1_HS-bd"/>
</dbReference>
<evidence type="ECO:0000256" key="8">
    <source>
        <dbReference type="SAM" id="MobiDB-lite"/>
    </source>
</evidence>
<dbReference type="SUPFAM" id="SSF54236">
    <property type="entry name" value="Ubiquitin-like"/>
    <property type="match status" value="1"/>
</dbReference>
<organism evidence="10 11">
    <name type="scientific">Sinosuthora webbiana</name>
    <dbReference type="NCBI Taxonomy" id="337173"/>
    <lineage>
        <taxon>Eukaryota</taxon>
        <taxon>Metazoa</taxon>
        <taxon>Chordata</taxon>
        <taxon>Craniata</taxon>
        <taxon>Vertebrata</taxon>
        <taxon>Euteleostomi</taxon>
        <taxon>Archelosauria</taxon>
        <taxon>Archosauria</taxon>
        <taxon>Dinosauria</taxon>
        <taxon>Saurischia</taxon>
        <taxon>Theropoda</taxon>
        <taxon>Coelurosauria</taxon>
        <taxon>Aves</taxon>
        <taxon>Neognathae</taxon>
        <taxon>Neoaves</taxon>
        <taxon>Telluraves</taxon>
        <taxon>Australaves</taxon>
        <taxon>Passeriformes</taxon>
        <taxon>Sylvioidea</taxon>
        <taxon>Sylviidae</taxon>
        <taxon>Sinosuthora</taxon>
    </lineage>
</organism>
<dbReference type="SUPFAM" id="SSF46934">
    <property type="entry name" value="UBA-like"/>
    <property type="match status" value="2"/>
</dbReference>
<dbReference type="OrthoDB" id="336240at2759"/>